<evidence type="ECO:0000256" key="4">
    <source>
        <dbReference type="ARBA" id="ARBA00023163"/>
    </source>
</evidence>
<accession>A0ABX2PWT5</accession>
<evidence type="ECO:0000259" key="5">
    <source>
        <dbReference type="PROSITE" id="PS51000"/>
    </source>
</evidence>
<keyword evidence="7" id="KW-1185">Reference proteome</keyword>
<comment type="caution">
    <text evidence="6">The sequence shown here is derived from an EMBL/GenBank/DDBJ whole genome shotgun (WGS) entry which is preliminary data.</text>
</comment>
<sequence>MELNIPDTRQAELAARLSDGHQIVAADAAHEYRVSVDTIRRDILALEANGKAQRVRGGAIPVAPPAAPLHTRLAEGAPVNPGMIKAAVREIGNAQTLLLDGGSTVLGVVENLPAQDRRMVITPSPWVAIACQNNGIAVFLLGGTLRPQGGIATGENVLDRVAGVSADIAVLGACGLDREFGLSSDDHDEAQMKRAMHNAAARTIVVTESTKIGRRARHHTLALAEIDAIVSDAAPDAASTLRLATTRLVLNT</sequence>
<protein>
    <submittedName>
        <fullName evidence="6">DeoR/GlpR transcriptional regulator</fullName>
    </submittedName>
</protein>
<dbReference type="SUPFAM" id="SSF100950">
    <property type="entry name" value="NagB/RpiA/CoA transferase-like"/>
    <property type="match status" value="1"/>
</dbReference>
<keyword evidence="3" id="KW-0238">DNA-binding</keyword>
<reference evidence="6 7" key="1">
    <citation type="submission" date="2020-06" db="EMBL/GenBank/DDBJ databases">
        <authorList>
            <person name="Cao W.R."/>
        </authorList>
    </citation>
    <scope>NUCLEOTIDE SEQUENCE [LARGE SCALE GENOMIC DNA]</scope>
    <source>
        <strain evidence="6 7">B1Z28</strain>
    </source>
</reference>
<evidence type="ECO:0000313" key="7">
    <source>
        <dbReference type="Proteomes" id="UP000630805"/>
    </source>
</evidence>
<dbReference type="Pfam" id="PF08220">
    <property type="entry name" value="HTH_DeoR"/>
    <property type="match status" value="1"/>
</dbReference>
<dbReference type="Pfam" id="PF00455">
    <property type="entry name" value="DeoRC"/>
    <property type="match status" value="1"/>
</dbReference>
<dbReference type="InterPro" id="IPR037171">
    <property type="entry name" value="NagB/RpiA_transferase-like"/>
</dbReference>
<dbReference type="EMBL" id="JABXWT010000018">
    <property type="protein sequence ID" value="NVO58085.1"/>
    <property type="molecule type" value="Genomic_DNA"/>
</dbReference>
<dbReference type="InterPro" id="IPR018356">
    <property type="entry name" value="Tscrpt_reg_HTH_DeoR_CS"/>
</dbReference>
<dbReference type="InterPro" id="IPR001034">
    <property type="entry name" value="DeoR_HTH"/>
</dbReference>
<dbReference type="RefSeq" id="WP_176867133.1">
    <property type="nucleotide sequence ID" value="NZ_JABXWT010000018.1"/>
</dbReference>
<evidence type="ECO:0000256" key="1">
    <source>
        <dbReference type="ARBA" id="ARBA00022491"/>
    </source>
</evidence>
<evidence type="ECO:0000313" key="6">
    <source>
        <dbReference type="EMBL" id="NVO58085.1"/>
    </source>
</evidence>
<dbReference type="InterPro" id="IPR036390">
    <property type="entry name" value="WH_DNA-bd_sf"/>
</dbReference>
<evidence type="ECO:0000256" key="2">
    <source>
        <dbReference type="ARBA" id="ARBA00023015"/>
    </source>
</evidence>
<organism evidence="6 7">
    <name type="scientific">Ruegeria haliotis</name>
    <dbReference type="NCBI Taxonomy" id="2747601"/>
    <lineage>
        <taxon>Bacteria</taxon>
        <taxon>Pseudomonadati</taxon>
        <taxon>Pseudomonadota</taxon>
        <taxon>Alphaproteobacteria</taxon>
        <taxon>Rhodobacterales</taxon>
        <taxon>Roseobacteraceae</taxon>
        <taxon>Ruegeria</taxon>
    </lineage>
</organism>
<gene>
    <name evidence="6" type="ORF">HW561_20030</name>
</gene>
<dbReference type="SUPFAM" id="SSF46785">
    <property type="entry name" value="Winged helix' DNA-binding domain"/>
    <property type="match status" value="1"/>
</dbReference>
<dbReference type="SMART" id="SM01134">
    <property type="entry name" value="DeoRC"/>
    <property type="match status" value="1"/>
</dbReference>
<dbReference type="InterPro" id="IPR050313">
    <property type="entry name" value="Carb_Metab_HTH_regulators"/>
</dbReference>
<evidence type="ECO:0000256" key="3">
    <source>
        <dbReference type="ARBA" id="ARBA00023125"/>
    </source>
</evidence>
<dbReference type="PANTHER" id="PTHR30363">
    <property type="entry name" value="HTH-TYPE TRANSCRIPTIONAL REGULATOR SRLR-RELATED"/>
    <property type="match status" value="1"/>
</dbReference>
<dbReference type="SMART" id="SM00420">
    <property type="entry name" value="HTH_DEOR"/>
    <property type="match status" value="1"/>
</dbReference>
<name>A0ABX2PWT5_9RHOB</name>
<dbReference type="PROSITE" id="PS00894">
    <property type="entry name" value="HTH_DEOR_1"/>
    <property type="match status" value="1"/>
</dbReference>
<keyword evidence="4" id="KW-0804">Transcription</keyword>
<dbReference type="InterPro" id="IPR014036">
    <property type="entry name" value="DeoR-like_C"/>
</dbReference>
<proteinExistence type="predicted"/>
<dbReference type="PROSITE" id="PS51000">
    <property type="entry name" value="HTH_DEOR_2"/>
    <property type="match status" value="1"/>
</dbReference>
<dbReference type="PANTHER" id="PTHR30363:SF4">
    <property type="entry name" value="GLYCEROL-3-PHOSPHATE REGULON REPRESSOR"/>
    <property type="match status" value="1"/>
</dbReference>
<dbReference type="Gene3D" id="3.40.50.1360">
    <property type="match status" value="1"/>
</dbReference>
<keyword evidence="1" id="KW-0678">Repressor</keyword>
<keyword evidence="2" id="KW-0805">Transcription regulation</keyword>
<dbReference type="Proteomes" id="UP000630805">
    <property type="component" value="Unassembled WGS sequence"/>
</dbReference>
<feature type="domain" description="HTH deoR-type" evidence="5">
    <location>
        <begin position="6"/>
        <end position="61"/>
    </location>
</feature>